<dbReference type="KEGG" id="ntt:TAO_0510"/>
<sequence>MSCLLNRKIERRRNPRRQAEGATVYLSWLGQKRCHCQVIDLSVTGVLVKVGSLGIPDGELIKLVFALPFNSLIKVHYLSAVVVHRSEMGIGLKFQ</sequence>
<name>A0A1Q2SL80_9GAMM</name>
<dbReference type="Proteomes" id="UP000243679">
    <property type="component" value="Chromosome"/>
</dbReference>
<accession>A0A1Q2SL80</accession>
<dbReference type="AlphaFoldDB" id="A0A1Q2SL80"/>
<evidence type="ECO:0000313" key="3">
    <source>
        <dbReference type="Proteomes" id="UP000243679"/>
    </source>
</evidence>
<feature type="domain" description="PilZ" evidence="1">
    <location>
        <begin position="10"/>
        <end position="94"/>
    </location>
</feature>
<dbReference type="Gene3D" id="2.40.10.220">
    <property type="entry name" value="predicted glycosyltransferase like domains"/>
    <property type="match status" value="1"/>
</dbReference>
<dbReference type="GO" id="GO:0035438">
    <property type="term" value="F:cyclic-di-GMP binding"/>
    <property type="evidence" value="ECO:0007669"/>
    <property type="project" value="InterPro"/>
</dbReference>
<keyword evidence="3" id="KW-1185">Reference proteome</keyword>
<dbReference type="RefSeq" id="WP_096526480.1">
    <property type="nucleotide sequence ID" value="NZ_AP014836.1"/>
</dbReference>
<protein>
    <submittedName>
        <fullName evidence="2">Type IV pilus assembly PilZ</fullName>
    </submittedName>
</protein>
<evidence type="ECO:0000259" key="1">
    <source>
        <dbReference type="Pfam" id="PF07238"/>
    </source>
</evidence>
<dbReference type="Pfam" id="PF07238">
    <property type="entry name" value="PilZ"/>
    <property type="match status" value="1"/>
</dbReference>
<dbReference type="OrthoDB" id="5770903at2"/>
<dbReference type="EMBL" id="AP014836">
    <property type="protein sequence ID" value="BAW79880.1"/>
    <property type="molecule type" value="Genomic_DNA"/>
</dbReference>
<dbReference type="InterPro" id="IPR009875">
    <property type="entry name" value="PilZ_domain"/>
</dbReference>
<organism evidence="2 3">
    <name type="scientific">Candidatus Nitrosoglobus terrae</name>
    <dbReference type="NCBI Taxonomy" id="1630141"/>
    <lineage>
        <taxon>Bacteria</taxon>
        <taxon>Pseudomonadati</taxon>
        <taxon>Pseudomonadota</taxon>
        <taxon>Gammaproteobacteria</taxon>
        <taxon>Chromatiales</taxon>
        <taxon>Chromatiaceae</taxon>
        <taxon>Candidatus Nitrosoglobus</taxon>
    </lineage>
</organism>
<gene>
    <name evidence="2" type="ORF">TAO_0510</name>
</gene>
<reference evidence="2 3" key="1">
    <citation type="journal article" date="2017" name="ISME J.">
        <title>An acid-tolerant ammonia-oxidizing ?-proteobacterium from soil.</title>
        <authorList>
            <person name="Hayatsu M."/>
            <person name="Tago K."/>
            <person name="Uchiyama I."/>
            <person name="Toyoda A."/>
            <person name="Wang Y."/>
            <person name="Shimomura Y."/>
            <person name="Okubo T."/>
            <person name="Kurisu F."/>
            <person name="Hirono Y."/>
            <person name="Nonaka K."/>
            <person name="Akiyama H."/>
            <person name="Itoh T."/>
            <person name="Takami H."/>
        </authorList>
    </citation>
    <scope>NUCLEOTIDE SEQUENCE [LARGE SCALE GENOMIC DNA]</scope>
    <source>
        <strain evidence="2 3">TAO100</strain>
    </source>
</reference>
<dbReference type="SUPFAM" id="SSF141371">
    <property type="entry name" value="PilZ domain-like"/>
    <property type="match status" value="1"/>
</dbReference>
<evidence type="ECO:0000313" key="2">
    <source>
        <dbReference type="EMBL" id="BAW79880.1"/>
    </source>
</evidence>
<proteinExistence type="predicted"/>